<dbReference type="AlphaFoldDB" id="A0A7D7WDS3"/>
<evidence type="ECO:0000256" key="6">
    <source>
        <dbReference type="ARBA" id="ARBA00022840"/>
    </source>
</evidence>
<evidence type="ECO:0000259" key="9">
    <source>
        <dbReference type="PROSITE" id="PS50893"/>
    </source>
</evidence>
<dbReference type="InterPro" id="IPR003439">
    <property type="entry name" value="ABC_transporter-like_ATP-bd"/>
</dbReference>
<evidence type="ECO:0000313" key="10">
    <source>
        <dbReference type="EMBL" id="QMU97119.1"/>
    </source>
</evidence>
<dbReference type="EMBL" id="CP043732">
    <property type="protein sequence ID" value="QMU97119.1"/>
    <property type="molecule type" value="Genomic_DNA"/>
</dbReference>
<comment type="subcellular location">
    <subcellularLocation>
        <location evidence="1">Cell membrane</location>
    </subcellularLocation>
</comment>
<gene>
    <name evidence="10" type="ORF">FVO59_07675</name>
</gene>
<name>A0A7D7WDS3_9MICO</name>
<comment type="similarity">
    <text evidence="2">Belongs to the ABC transporter superfamily.</text>
</comment>
<dbReference type="InterPro" id="IPR027417">
    <property type="entry name" value="P-loop_NTPase"/>
</dbReference>
<dbReference type="SUPFAM" id="SSF52540">
    <property type="entry name" value="P-loop containing nucleoside triphosphate hydrolases"/>
    <property type="match status" value="1"/>
</dbReference>
<dbReference type="SMART" id="SM00382">
    <property type="entry name" value="AAA"/>
    <property type="match status" value="1"/>
</dbReference>
<protein>
    <submittedName>
        <fullName evidence="10">ABC transporter ATP-binding protein</fullName>
    </submittedName>
</protein>
<sequence>MNSPHSSCAFPKPQPWRRSCALAACGRAPSPPAPNRPSKRSTDSWRLTVAKKALTPQLIDPATGRSPLAIDVTGAGFVYPTGDVVALSNVDLQVQHGEILGIIGQNGSGKTTLTKLFNGLLKPTSGHVLVDGVITSERTVQQMAAHVGYVFQNPNHQLFARTVTAELEFGPRNIGMTEEEIGERVAHAIEFFGLGDVVDEHPYRVSFPIRKLVGIASVVAMNPSILILDEPSTGQDHDTTHVINTLMRRLRDEGTTVICVSHDMPLLADVVERVIVMKSTQIIADASPREVFADKALMARTNLQAPQVTEIALQTVVPLGGSIALTPDELADDISARLGAVQRTVN</sequence>
<keyword evidence="5" id="KW-0547">Nucleotide-binding</keyword>
<keyword evidence="8" id="KW-0472">Membrane</keyword>
<dbReference type="Pfam" id="PF00005">
    <property type="entry name" value="ABC_tran"/>
    <property type="match status" value="1"/>
</dbReference>
<dbReference type="Proteomes" id="UP000515708">
    <property type="component" value="Chromosome"/>
</dbReference>
<dbReference type="GO" id="GO:0005524">
    <property type="term" value="F:ATP binding"/>
    <property type="evidence" value="ECO:0007669"/>
    <property type="project" value="UniProtKB-KW"/>
</dbReference>
<reference evidence="10 11" key="1">
    <citation type="journal article" date="2020" name="Front. Microbiol.">
        <title>Design of Bacterial Strain-Specific qPCR Assays Using NGS Data and Publicly Available Resources and Its Application to Track Biocontrol Strains.</title>
        <authorList>
            <person name="Hernandez I."/>
            <person name="Sant C."/>
            <person name="Martinez R."/>
            <person name="Fernandez C."/>
        </authorList>
    </citation>
    <scope>NUCLEOTIDE SEQUENCE [LARGE SCALE GENOMIC DNA]</scope>
    <source>
        <strain evidence="10 11">B24</strain>
    </source>
</reference>
<evidence type="ECO:0000256" key="5">
    <source>
        <dbReference type="ARBA" id="ARBA00022741"/>
    </source>
</evidence>
<proteinExistence type="inferred from homology"/>
<keyword evidence="6 10" id="KW-0067">ATP-binding</keyword>
<dbReference type="Gene3D" id="3.40.50.300">
    <property type="entry name" value="P-loop containing nucleotide triphosphate hydrolases"/>
    <property type="match status" value="1"/>
</dbReference>
<keyword evidence="3" id="KW-0813">Transport</keyword>
<evidence type="ECO:0000256" key="3">
    <source>
        <dbReference type="ARBA" id="ARBA00022448"/>
    </source>
</evidence>
<dbReference type="PROSITE" id="PS50893">
    <property type="entry name" value="ABC_TRANSPORTER_2"/>
    <property type="match status" value="1"/>
</dbReference>
<keyword evidence="7" id="KW-1278">Translocase</keyword>
<evidence type="ECO:0000313" key="11">
    <source>
        <dbReference type="Proteomes" id="UP000515708"/>
    </source>
</evidence>
<dbReference type="FunFam" id="3.40.50.300:FF:000224">
    <property type="entry name" value="Energy-coupling factor transporter ATP-binding protein EcfA"/>
    <property type="match status" value="1"/>
</dbReference>
<dbReference type="GO" id="GO:0016887">
    <property type="term" value="F:ATP hydrolysis activity"/>
    <property type="evidence" value="ECO:0007669"/>
    <property type="project" value="InterPro"/>
</dbReference>
<dbReference type="CDD" id="cd03225">
    <property type="entry name" value="ABC_cobalt_CbiO_domain1"/>
    <property type="match status" value="1"/>
</dbReference>
<dbReference type="PANTHER" id="PTHR43553">
    <property type="entry name" value="HEAVY METAL TRANSPORTER"/>
    <property type="match status" value="1"/>
</dbReference>
<dbReference type="InterPro" id="IPR003593">
    <property type="entry name" value="AAA+_ATPase"/>
</dbReference>
<accession>A0A7D7WDS3</accession>
<dbReference type="InterPro" id="IPR050095">
    <property type="entry name" value="ECF_ABC_transporter_ATP-bd"/>
</dbReference>
<evidence type="ECO:0000256" key="7">
    <source>
        <dbReference type="ARBA" id="ARBA00022967"/>
    </source>
</evidence>
<evidence type="ECO:0000256" key="1">
    <source>
        <dbReference type="ARBA" id="ARBA00004236"/>
    </source>
</evidence>
<evidence type="ECO:0000256" key="8">
    <source>
        <dbReference type="ARBA" id="ARBA00023136"/>
    </source>
</evidence>
<evidence type="ECO:0000256" key="4">
    <source>
        <dbReference type="ARBA" id="ARBA00022475"/>
    </source>
</evidence>
<dbReference type="GO" id="GO:0042626">
    <property type="term" value="F:ATPase-coupled transmembrane transporter activity"/>
    <property type="evidence" value="ECO:0007669"/>
    <property type="project" value="TreeGrafter"/>
</dbReference>
<feature type="domain" description="ABC transporter" evidence="9">
    <location>
        <begin position="70"/>
        <end position="304"/>
    </location>
</feature>
<dbReference type="GO" id="GO:0043190">
    <property type="term" value="C:ATP-binding cassette (ABC) transporter complex"/>
    <property type="evidence" value="ECO:0007669"/>
    <property type="project" value="TreeGrafter"/>
</dbReference>
<dbReference type="InterPro" id="IPR015856">
    <property type="entry name" value="ABC_transpr_CbiO/EcfA_su"/>
</dbReference>
<evidence type="ECO:0000256" key="2">
    <source>
        <dbReference type="ARBA" id="ARBA00005417"/>
    </source>
</evidence>
<dbReference type="PANTHER" id="PTHR43553:SF24">
    <property type="entry name" value="ENERGY-COUPLING FACTOR TRANSPORTER ATP-BINDING PROTEIN ECFA1"/>
    <property type="match status" value="1"/>
</dbReference>
<keyword evidence="4" id="KW-1003">Cell membrane</keyword>
<organism evidence="10 11">
    <name type="scientific">Microbacterium esteraromaticum</name>
    <dbReference type="NCBI Taxonomy" id="57043"/>
    <lineage>
        <taxon>Bacteria</taxon>
        <taxon>Bacillati</taxon>
        <taxon>Actinomycetota</taxon>
        <taxon>Actinomycetes</taxon>
        <taxon>Micrococcales</taxon>
        <taxon>Microbacteriaceae</taxon>
        <taxon>Microbacterium</taxon>
    </lineage>
</organism>